<comment type="caution">
    <text evidence="1">The sequence shown here is derived from an EMBL/GenBank/DDBJ whole genome shotgun (WGS) entry which is preliminary data.</text>
</comment>
<name>V7HVE6_9GAMM</name>
<gene>
    <name evidence="1" type="ORF">KT71_003971</name>
</gene>
<proteinExistence type="predicted"/>
<dbReference type="AlphaFoldDB" id="V7HVE6"/>
<dbReference type="HOGENOM" id="CLU_1425790_0_0_6"/>
<reference evidence="1 2" key="2">
    <citation type="journal article" date="2009" name="PLoS ONE">
        <title>The photosynthetic apparatus and its regulation in the aerobic gammaproteobacterium Congregibacter litoralis gen. nov., sp. nov.</title>
        <authorList>
            <person name="Spring S."/>
            <person name="Lunsdorf H."/>
            <person name="Fuchs B.M."/>
            <person name="Tindall B.J."/>
        </authorList>
    </citation>
    <scope>NUCLEOTIDE SEQUENCE [LARGE SCALE GENOMIC DNA]</scope>
    <source>
        <strain evidence="1">KT71</strain>
    </source>
</reference>
<keyword evidence="2" id="KW-1185">Reference proteome</keyword>
<accession>V7HVE6</accession>
<evidence type="ECO:0000313" key="1">
    <source>
        <dbReference type="EMBL" id="ESZ89330.1"/>
    </source>
</evidence>
<dbReference type="EMBL" id="AAOA02000004">
    <property type="protein sequence ID" value="ESZ89330.1"/>
    <property type="molecule type" value="Genomic_DNA"/>
</dbReference>
<sequence>MLSICHPCRKLLRSQTLLSVIRQAVAELKESMVCVGFQFIQKRSRQTVHKFVLAAGLHGNVDTGVDNRVRRSPSQPAISVRQDHTFETQFAFKHRVRQVAVLVHVETVDGVKARHNRSHTIIDRSNVGRLKPVPATSMTVICAALRISAKFGLAANPMLCGKINAPSKVFRPYTASRAVSNGRSGSEQDA</sequence>
<reference evidence="1 2" key="1">
    <citation type="journal article" date="2007" name="Proc. Natl. Acad. Sci. U.S.A.">
        <title>Characterization of a marine gammaproteobacterium capable of aerobic anoxygenic photosynthesis.</title>
        <authorList>
            <person name="Fuchs B.M."/>
            <person name="Spring S."/>
            <person name="Teeling H."/>
            <person name="Quast C."/>
            <person name="Wulf J."/>
            <person name="Schattenhofer M."/>
            <person name="Yan S."/>
            <person name="Ferriera S."/>
            <person name="Johnson J."/>
            <person name="Glockner F.O."/>
            <person name="Amann R."/>
        </authorList>
    </citation>
    <scope>NUCLEOTIDE SEQUENCE [LARGE SCALE GENOMIC DNA]</scope>
    <source>
        <strain evidence="1">KT71</strain>
    </source>
</reference>
<dbReference type="Proteomes" id="UP000019205">
    <property type="component" value="Chromosome"/>
</dbReference>
<evidence type="ECO:0000313" key="2">
    <source>
        <dbReference type="Proteomes" id="UP000019205"/>
    </source>
</evidence>
<protein>
    <submittedName>
        <fullName evidence="1">Uncharacterized protein</fullName>
    </submittedName>
</protein>
<organism evidence="1 2">
    <name type="scientific">Congregibacter litoralis KT71</name>
    <dbReference type="NCBI Taxonomy" id="314285"/>
    <lineage>
        <taxon>Bacteria</taxon>
        <taxon>Pseudomonadati</taxon>
        <taxon>Pseudomonadota</taxon>
        <taxon>Gammaproteobacteria</taxon>
        <taxon>Cellvibrionales</taxon>
        <taxon>Halieaceae</taxon>
        <taxon>Congregibacter</taxon>
    </lineage>
</organism>